<dbReference type="InterPro" id="IPR036874">
    <property type="entry name" value="Carbonic_anhydrase_sf"/>
</dbReference>
<dbReference type="PANTHER" id="PTHR11002:SF79">
    <property type="entry name" value="CARBONIC ANHYDRASE 2"/>
    <property type="match status" value="1"/>
</dbReference>
<sequence>MMTPDEALARLKAGNAAFVADHPVEADVSRERRLMLARSQQPFATLVGCSDSRVGPEQLFGAGLGELFIVRTAGNNVDTAGMGSIEYSVLALNVPLIVVLGHEQCGAVAAASEIVIEDKRFPGSISKMIEPIIPAVLAAQRANGTSDLVDRAVEENVRRMVERLQTFSEPMLMEPQRRGELKVVGAVYSLATGEVRWLD</sequence>
<dbReference type="PROSITE" id="PS00704">
    <property type="entry name" value="PROK_CO2_ANHYDRASE_1"/>
    <property type="match status" value="1"/>
</dbReference>
<comment type="caution">
    <text evidence="6">The sequence shown here is derived from an EMBL/GenBank/DDBJ whole genome shotgun (WGS) entry which is preliminary data.</text>
</comment>
<dbReference type="EMBL" id="JBBHJZ010000001">
    <property type="protein sequence ID" value="MEJ5976644.1"/>
    <property type="molecule type" value="Genomic_DNA"/>
</dbReference>
<keyword evidence="3" id="KW-0862">Zinc</keyword>
<dbReference type="Pfam" id="PF00484">
    <property type="entry name" value="Pro_CA"/>
    <property type="match status" value="1"/>
</dbReference>
<dbReference type="Gene3D" id="3.40.1050.10">
    <property type="entry name" value="Carbonic anhydrase"/>
    <property type="match status" value="1"/>
</dbReference>
<evidence type="ECO:0000256" key="2">
    <source>
        <dbReference type="ARBA" id="ARBA00012925"/>
    </source>
</evidence>
<keyword evidence="7" id="KW-1185">Reference proteome</keyword>
<organism evidence="6 7">
    <name type="scientific">Novosphingobium anseongense</name>
    <dbReference type="NCBI Taxonomy" id="3133436"/>
    <lineage>
        <taxon>Bacteria</taxon>
        <taxon>Pseudomonadati</taxon>
        <taxon>Pseudomonadota</taxon>
        <taxon>Alphaproteobacteria</taxon>
        <taxon>Sphingomonadales</taxon>
        <taxon>Sphingomonadaceae</taxon>
        <taxon>Novosphingobium</taxon>
    </lineage>
</organism>
<evidence type="ECO:0000256" key="1">
    <source>
        <dbReference type="ARBA" id="ARBA00006217"/>
    </source>
</evidence>
<comment type="similarity">
    <text evidence="1">Belongs to the beta-class carbonic anhydrase family.</text>
</comment>
<comment type="catalytic activity">
    <reaction evidence="5">
        <text>hydrogencarbonate + H(+) = CO2 + H2O</text>
        <dbReference type="Rhea" id="RHEA:10748"/>
        <dbReference type="ChEBI" id="CHEBI:15377"/>
        <dbReference type="ChEBI" id="CHEBI:15378"/>
        <dbReference type="ChEBI" id="CHEBI:16526"/>
        <dbReference type="ChEBI" id="CHEBI:17544"/>
        <dbReference type="EC" id="4.2.1.1"/>
    </reaction>
</comment>
<evidence type="ECO:0000256" key="3">
    <source>
        <dbReference type="ARBA" id="ARBA00022833"/>
    </source>
</evidence>
<evidence type="ECO:0000256" key="5">
    <source>
        <dbReference type="ARBA" id="ARBA00048348"/>
    </source>
</evidence>
<name>A0ABU8RUI4_9SPHN</name>
<dbReference type="Proteomes" id="UP001361239">
    <property type="component" value="Unassembled WGS sequence"/>
</dbReference>
<protein>
    <recommendedName>
        <fullName evidence="2">carbonic anhydrase</fullName>
        <ecNumber evidence="2">4.2.1.1</ecNumber>
    </recommendedName>
</protein>
<gene>
    <name evidence="6" type="ORF">WG901_08360</name>
</gene>
<evidence type="ECO:0000256" key="4">
    <source>
        <dbReference type="ARBA" id="ARBA00023239"/>
    </source>
</evidence>
<evidence type="ECO:0000313" key="7">
    <source>
        <dbReference type="Proteomes" id="UP001361239"/>
    </source>
</evidence>
<dbReference type="InterPro" id="IPR001765">
    <property type="entry name" value="Carbonic_anhydrase"/>
</dbReference>
<proteinExistence type="inferred from homology"/>
<dbReference type="SUPFAM" id="SSF53056">
    <property type="entry name" value="beta-carbonic anhydrase, cab"/>
    <property type="match status" value="1"/>
</dbReference>
<dbReference type="PANTHER" id="PTHR11002">
    <property type="entry name" value="CARBONIC ANHYDRASE"/>
    <property type="match status" value="1"/>
</dbReference>
<reference evidence="6 7" key="1">
    <citation type="submission" date="2024-03" db="EMBL/GenBank/DDBJ databases">
        <authorList>
            <person name="Jo J.-H."/>
        </authorList>
    </citation>
    <scope>NUCLEOTIDE SEQUENCE [LARGE SCALE GENOMIC DNA]</scope>
    <source>
        <strain evidence="6 7">PS1R-30</strain>
    </source>
</reference>
<dbReference type="SMART" id="SM00947">
    <property type="entry name" value="Pro_CA"/>
    <property type="match status" value="1"/>
</dbReference>
<dbReference type="InterPro" id="IPR015892">
    <property type="entry name" value="Carbonic_anhydrase_CS"/>
</dbReference>
<accession>A0ABU8RUI4</accession>
<keyword evidence="4" id="KW-0456">Lyase</keyword>
<dbReference type="EC" id="4.2.1.1" evidence="2"/>
<evidence type="ECO:0000313" key="6">
    <source>
        <dbReference type="EMBL" id="MEJ5976644.1"/>
    </source>
</evidence>
<dbReference type="RefSeq" id="WP_339586550.1">
    <property type="nucleotide sequence ID" value="NZ_JBBHJZ010000001.1"/>
</dbReference>